<evidence type="ECO:0000256" key="12">
    <source>
        <dbReference type="ARBA" id="ARBA00023136"/>
    </source>
</evidence>
<dbReference type="AlphaFoldDB" id="A0A1H1X267"/>
<dbReference type="CDD" id="cd06225">
    <property type="entry name" value="HAMP"/>
    <property type="match status" value="1"/>
</dbReference>
<dbReference type="STRING" id="797277.SAMN05216198_3462"/>
<evidence type="ECO:0000256" key="9">
    <source>
        <dbReference type="ARBA" id="ARBA00022840"/>
    </source>
</evidence>
<dbReference type="GO" id="GO:0005886">
    <property type="term" value="C:plasma membrane"/>
    <property type="evidence" value="ECO:0007669"/>
    <property type="project" value="UniProtKB-ARBA"/>
</dbReference>
<dbReference type="InterPro" id="IPR003594">
    <property type="entry name" value="HATPase_dom"/>
</dbReference>
<dbReference type="Pfam" id="PF00512">
    <property type="entry name" value="HisKA"/>
    <property type="match status" value="1"/>
</dbReference>
<feature type="domain" description="HAMP" evidence="16">
    <location>
        <begin position="191"/>
        <end position="243"/>
    </location>
</feature>
<dbReference type="FunFam" id="3.30.565.10:FF:000006">
    <property type="entry name" value="Sensor histidine kinase WalK"/>
    <property type="match status" value="1"/>
</dbReference>
<dbReference type="PRINTS" id="PR00344">
    <property type="entry name" value="BCTRLSENSOR"/>
</dbReference>
<accession>A0A1H1X267</accession>
<keyword evidence="18" id="KW-1185">Reference proteome</keyword>
<feature type="domain" description="PAS" evidence="15">
    <location>
        <begin position="252"/>
        <end position="294"/>
    </location>
</feature>
<dbReference type="SMART" id="SM00304">
    <property type="entry name" value="HAMP"/>
    <property type="match status" value="1"/>
</dbReference>
<keyword evidence="12 13" id="KW-0472">Membrane</keyword>
<organism evidence="17 18">
    <name type="scientific">Halopseudomonas litoralis</name>
    <dbReference type="NCBI Taxonomy" id="797277"/>
    <lineage>
        <taxon>Bacteria</taxon>
        <taxon>Pseudomonadati</taxon>
        <taxon>Pseudomonadota</taxon>
        <taxon>Gammaproteobacteria</taxon>
        <taxon>Pseudomonadales</taxon>
        <taxon>Pseudomonadaceae</taxon>
        <taxon>Halopseudomonas</taxon>
    </lineage>
</organism>
<dbReference type="InterPro" id="IPR000014">
    <property type="entry name" value="PAS"/>
</dbReference>
<keyword evidence="4" id="KW-0597">Phosphoprotein</keyword>
<keyword evidence="10 13" id="KW-1133">Transmembrane helix</keyword>
<gene>
    <name evidence="17" type="ORF">SAMN05216198_3462</name>
</gene>
<evidence type="ECO:0000256" key="7">
    <source>
        <dbReference type="ARBA" id="ARBA00022741"/>
    </source>
</evidence>
<evidence type="ECO:0000313" key="17">
    <source>
        <dbReference type="EMBL" id="SDT03140.1"/>
    </source>
</evidence>
<dbReference type="RefSeq" id="WP_090275436.1">
    <property type="nucleotide sequence ID" value="NZ_LT629748.1"/>
</dbReference>
<keyword evidence="9" id="KW-0067">ATP-binding</keyword>
<dbReference type="Proteomes" id="UP000243426">
    <property type="component" value="Chromosome I"/>
</dbReference>
<evidence type="ECO:0000256" key="1">
    <source>
        <dbReference type="ARBA" id="ARBA00000085"/>
    </source>
</evidence>
<dbReference type="Gene3D" id="3.30.450.20">
    <property type="entry name" value="PAS domain"/>
    <property type="match status" value="1"/>
</dbReference>
<dbReference type="Pfam" id="PF13188">
    <property type="entry name" value="PAS_8"/>
    <property type="match status" value="1"/>
</dbReference>
<dbReference type="GO" id="GO:0030295">
    <property type="term" value="F:protein kinase activator activity"/>
    <property type="evidence" value="ECO:0007669"/>
    <property type="project" value="TreeGrafter"/>
</dbReference>
<dbReference type="CDD" id="cd00075">
    <property type="entry name" value="HATPase"/>
    <property type="match status" value="1"/>
</dbReference>
<dbReference type="InterPro" id="IPR005467">
    <property type="entry name" value="His_kinase_dom"/>
</dbReference>
<dbReference type="InterPro" id="IPR038320">
    <property type="entry name" value="KinB_N_sf"/>
</dbReference>
<dbReference type="GO" id="GO:0000156">
    <property type="term" value="F:phosphorelay response regulator activity"/>
    <property type="evidence" value="ECO:0007669"/>
    <property type="project" value="TreeGrafter"/>
</dbReference>
<dbReference type="SUPFAM" id="SSF55874">
    <property type="entry name" value="ATPase domain of HSP90 chaperone/DNA topoisomerase II/histidine kinase"/>
    <property type="match status" value="1"/>
</dbReference>
<dbReference type="SUPFAM" id="SSF47384">
    <property type="entry name" value="Homodimeric domain of signal transducing histidine kinase"/>
    <property type="match status" value="1"/>
</dbReference>
<dbReference type="Gene3D" id="3.30.565.10">
    <property type="entry name" value="Histidine kinase-like ATPase, C-terminal domain"/>
    <property type="match status" value="1"/>
</dbReference>
<evidence type="ECO:0000256" key="5">
    <source>
        <dbReference type="ARBA" id="ARBA00022679"/>
    </source>
</evidence>
<comment type="catalytic activity">
    <reaction evidence="1">
        <text>ATP + protein L-histidine = ADP + protein N-phospho-L-histidine.</text>
        <dbReference type="EC" id="2.7.13.3"/>
    </reaction>
</comment>
<dbReference type="EMBL" id="LT629748">
    <property type="protein sequence ID" value="SDT03140.1"/>
    <property type="molecule type" value="Genomic_DNA"/>
</dbReference>
<dbReference type="InterPro" id="IPR036890">
    <property type="entry name" value="HATPase_C_sf"/>
</dbReference>
<evidence type="ECO:0000256" key="2">
    <source>
        <dbReference type="ARBA" id="ARBA00004141"/>
    </source>
</evidence>
<dbReference type="OrthoDB" id="1931120at2"/>
<evidence type="ECO:0000259" key="15">
    <source>
        <dbReference type="PROSITE" id="PS50112"/>
    </source>
</evidence>
<evidence type="ECO:0000256" key="3">
    <source>
        <dbReference type="ARBA" id="ARBA00012438"/>
    </source>
</evidence>
<evidence type="ECO:0000259" key="14">
    <source>
        <dbReference type="PROSITE" id="PS50109"/>
    </source>
</evidence>
<proteinExistence type="predicted"/>
<name>A0A1H1X267_9GAMM</name>
<dbReference type="PROSITE" id="PS50109">
    <property type="entry name" value="HIS_KIN"/>
    <property type="match status" value="1"/>
</dbReference>
<dbReference type="PROSITE" id="PS50112">
    <property type="entry name" value="PAS"/>
    <property type="match status" value="1"/>
</dbReference>
<dbReference type="Gene3D" id="6.10.340.10">
    <property type="match status" value="1"/>
</dbReference>
<evidence type="ECO:0000259" key="16">
    <source>
        <dbReference type="PROSITE" id="PS50885"/>
    </source>
</evidence>
<dbReference type="InterPro" id="IPR004358">
    <property type="entry name" value="Sig_transdc_His_kin-like_C"/>
</dbReference>
<keyword evidence="7" id="KW-0547">Nucleotide-binding</keyword>
<evidence type="ECO:0000256" key="4">
    <source>
        <dbReference type="ARBA" id="ARBA00022553"/>
    </source>
</evidence>
<dbReference type="CDD" id="cd00082">
    <property type="entry name" value="HisKA"/>
    <property type="match status" value="1"/>
</dbReference>
<evidence type="ECO:0000256" key="13">
    <source>
        <dbReference type="SAM" id="Phobius"/>
    </source>
</evidence>
<dbReference type="InterPro" id="IPR036097">
    <property type="entry name" value="HisK_dim/P_sf"/>
</dbReference>
<evidence type="ECO:0000256" key="6">
    <source>
        <dbReference type="ARBA" id="ARBA00022692"/>
    </source>
</evidence>
<keyword evidence="11" id="KW-0902">Two-component regulatory system</keyword>
<comment type="subcellular location">
    <subcellularLocation>
        <location evidence="2">Membrane</location>
        <topology evidence="2">Multi-pass membrane protein</topology>
    </subcellularLocation>
</comment>
<dbReference type="GO" id="GO:0007234">
    <property type="term" value="P:osmosensory signaling via phosphorelay pathway"/>
    <property type="evidence" value="ECO:0007669"/>
    <property type="project" value="TreeGrafter"/>
</dbReference>
<dbReference type="SMART" id="SM00387">
    <property type="entry name" value="HATPase_c"/>
    <property type="match status" value="1"/>
</dbReference>
<dbReference type="PANTHER" id="PTHR42878">
    <property type="entry name" value="TWO-COMPONENT HISTIDINE KINASE"/>
    <property type="match status" value="1"/>
</dbReference>
<dbReference type="PANTHER" id="PTHR42878:SF7">
    <property type="entry name" value="SENSOR HISTIDINE KINASE GLRK"/>
    <property type="match status" value="1"/>
</dbReference>
<keyword evidence="6 13" id="KW-0812">Transmembrane</keyword>
<dbReference type="SUPFAM" id="SSF158472">
    <property type="entry name" value="HAMP domain-like"/>
    <property type="match status" value="1"/>
</dbReference>
<reference evidence="18" key="1">
    <citation type="submission" date="2016-10" db="EMBL/GenBank/DDBJ databases">
        <authorList>
            <person name="Varghese N."/>
            <person name="Submissions S."/>
        </authorList>
    </citation>
    <scope>NUCLEOTIDE SEQUENCE [LARGE SCALE GENOMIC DNA]</scope>
    <source>
        <strain evidence="18">2SM5</strain>
    </source>
</reference>
<sequence length="588" mass="65161">MKLRSRLFLSNGALLTVALIGLLLGIFSVLHLTRAQSQAMTSNLSSIESAMGLSQALNHQFTLLLAEEPDLAAIHAADARFDRWLDKARQEAVDDHDIQELEQLAQVYSVFEELLAEPLAVRQQMLGSDELRDHFSTIHNRIDVMLKYYLVQLRAGEQHARERAWLIAGLLGLVGVAVLVLGLITAHSIAQRFGRPIEALAEAANLIGKGDFRVTLPVTPVAELATLSRRFGLMAAALQQFRHSDVEALLTEQRRLQAVLDSIDDGLLMFDRSGRLEHFNPVAGRQLGLGSRQLGLSASEALQRPELDEQLWQVAGGITQSGVLGELSVHDESRLLTYSITPVSHTGGMVMVLHDVTEQRAFERIRSEFVLRASHELRTPVAGMHMAFALLLERLRFPADSREGELLRTVDEEMHRLVRLINELLDFSRYQNGLQKLERSPCQIDALLTQARERFNGPAEEQGLTLEVDCAADLPTVQWDRLQIERVLDNLLANALRHSQPGGTVRLRAMMQDERLLIAVEDQGEGVPYGQQARIFEPFVQIGASRGGVGLGLALCREIVQLHGGQISLHSHPGEGAHFQLLLPVAAT</sequence>
<dbReference type="InterPro" id="IPR050351">
    <property type="entry name" value="BphY/WalK/GraS-like"/>
</dbReference>
<keyword evidence="8" id="KW-0418">Kinase</keyword>
<dbReference type="Gene3D" id="1.20.120.880">
    <property type="entry name" value="Histidine kinase (KinB), sensor domain"/>
    <property type="match status" value="1"/>
</dbReference>
<feature type="transmembrane region" description="Helical" evidence="13">
    <location>
        <begin position="164"/>
        <end position="186"/>
    </location>
</feature>
<evidence type="ECO:0000256" key="8">
    <source>
        <dbReference type="ARBA" id="ARBA00022777"/>
    </source>
</evidence>
<dbReference type="EC" id="2.7.13.3" evidence="3"/>
<dbReference type="Pfam" id="PF16767">
    <property type="entry name" value="KinB_sensor"/>
    <property type="match status" value="1"/>
</dbReference>
<dbReference type="InterPro" id="IPR035965">
    <property type="entry name" value="PAS-like_dom_sf"/>
</dbReference>
<dbReference type="GO" id="GO:0000155">
    <property type="term" value="F:phosphorelay sensor kinase activity"/>
    <property type="evidence" value="ECO:0007669"/>
    <property type="project" value="InterPro"/>
</dbReference>
<evidence type="ECO:0000256" key="11">
    <source>
        <dbReference type="ARBA" id="ARBA00023012"/>
    </source>
</evidence>
<dbReference type="SUPFAM" id="SSF55785">
    <property type="entry name" value="PYP-like sensor domain (PAS domain)"/>
    <property type="match status" value="1"/>
</dbReference>
<dbReference type="InterPro" id="IPR003661">
    <property type="entry name" value="HisK_dim/P_dom"/>
</dbReference>
<keyword evidence="5" id="KW-0808">Transferase</keyword>
<evidence type="ECO:0000256" key="10">
    <source>
        <dbReference type="ARBA" id="ARBA00022989"/>
    </source>
</evidence>
<dbReference type="GO" id="GO:0005524">
    <property type="term" value="F:ATP binding"/>
    <property type="evidence" value="ECO:0007669"/>
    <property type="project" value="UniProtKB-KW"/>
</dbReference>
<dbReference type="PROSITE" id="PS50885">
    <property type="entry name" value="HAMP"/>
    <property type="match status" value="1"/>
</dbReference>
<dbReference type="InterPro" id="IPR031909">
    <property type="entry name" value="KinB_sensor_dom"/>
</dbReference>
<dbReference type="Gene3D" id="1.10.287.130">
    <property type="match status" value="1"/>
</dbReference>
<feature type="domain" description="Histidine kinase" evidence="14">
    <location>
        <begin position="372"/>
        <end position="587"/>
    </location>
</feature>
<dbReference type="Pfam" id="PF00672">
    <property type="entry name" value="HAMP"/>
    <property type="match status" value="1"/>
</dbReference>
<dbReference type="InterPro" id="IPR003660">
    <property type="entry name" value="HAMP_dom"/>
</dbReference>
<dbReference type="Pfam" id="PF02518">
    <property type="entry name" value="HATPase_c"/>
    <property type="match status" value="1"/>
</dbReference>
<protein>
    <recommendedName>
        <fullName evidence="3">histidine kinase</fullName>
        <ecNumber evidence="3">2.7.13.3</ecNumber>
    </recommendedName>
</protein>
<dbReference type="SMART" id="SM00388">
    <property type="entry name" value="HisKA"/>
    <property type="match status" value="1"/>
</dbReference>
<evidence type="ECO:0000313" key="18">
    <source>
        <dbReference type="Proteomes" id="UP000243426"/>
    </source>
</evidence>